<evidence type="ECO:0000256" key="3">
    <source>
        <dbReference type="ARBA" id="ARBA00022475"/>
    </source>
</evidence>
<dbReference type="GO" id="GO:0051302">
    <property type="term" value="P:regulation of cell division"/>
    <property type="evidence" value="ECO:0007669"/>
    <property type="project" value="UniProtKB-ARBA"/>
</dbReference>
<sequence>MAAKARSSTELLIPNKKHYYGHTNHSSRSSSVDQESSKNIWVETEQVNKSKRISRSGGSKLVEVVYYISSPNGNLQHPHFMEVSLPHSSHELHFKDVINRLNELRGEGMASMYSWSSKRSYKNGYVWQDLSENDIINPTNGKDEYIIKGSELIQHSSSSTITSSESASQNMPEKCNEGRKITASPAKIVKRRNQSWSSFDNPPTTNENKVYKCESSRGFAGVVTGKENALEVCGEDVSPTASHCESEVLESASGCSEMEYRSGDRTVKNLRGRMKVTKMLMQFIRCGSVPMKGL</sequence>
<dbReference type="PANTHER" id="PTHR31083">
    <property type="entry name" value="UPSTREAM OF FLC PROTEIN (DUF966)"/>
    <property type="match status" value="1"/>
</dbReference>
<feature type="region of interest" description="Disordered" evidence="9">
    <location>
        <begin position="13"/>
        <end position="37"/>
    </location>
</feature>
<feature type="compositionally biased region" description="Low complexity" evidence="9">
    <location>
        <begin position="157"/>
        <end position="168"/>
    </location>
</feature>
<dbReference type="AlphaFoldDB" id="A0A175YMF4"/>
<reference evidence="10" key="1">
    <citation type="journal article" date="2016" name="Nat. Genet.">
        <title>A high-quality carrot genome assembly provides new insights into carotenoid accumulation and asterid genome evolution.</title>
        <authorList>
            <person name="Iorizzo M."/>
            <person name="Ellison S."/>
            <person name="Senalik D."/>
            <person name="Zeng P."/>
            <person name="Satapoomin P."/>
            <person name="Huang J."/>
            <person name="Bowman M."/>
            <person name="Iovene M."/>
            <person name="Sanseverino W."/>
            <person name="Cavagnaro P."/>
            <person name="Yildiz M."/>
            <person name="Macko-Podgorni A."/>
            <person name="Moranska E."/>
            <person name="Grzebelus E."/>
            <person name="Grzebelus D."/>
            <person name="Ashrafi H."/>
            <person name="Zheng Z."/>
            <person name="Cheng S."/>
            <person name="Spooner D."/>
            <person name="Van Deynze A."/>
            <person name="Simon P."/>
        </authorList>
    </citation>
    <scope>NUCLEOTIDE SEQUENCE</scope>
    <source>
        <tissue evidence="10">Leaf</tissue>
    </source>
</reference>
<evidence type="ECO:0000313" key="10">
    <source>
        <dbReference type="EMBL" id="WOH12313.1"/>
    </source>
</evidence>
<name>A0A175YMF4_DAUCS</name>
<evidence type="ECO:0000256" key="5">
    <source>
        <dbReference type="ARBA" id="ARBA00023136"/>
    </source>
</evidence>
<comment type="subunit">
    <text evidence="8">Homodimer. Forms long polymer filaments with other SOKs proteins polymers (e.g. SOK1, SOK2, SOK3 and SOK4) crucial for polar localization and biological activity. Binds to ANGUSTIFOLIA (AN).</text>
</comment>
<keyword evidence="11" id="KW-1185">Reference proteome</keyword>
<dbReference type="InterPro" id="IPR048351">
    <property type="entry name" value="SOK_DIX"/>
</dbReference>
<evidence type="ECO:0000256" key="8">
    <source>
        <dbReference type="ARBA" id="ARBA00046534"/>
    </source>
</evidence>
<feature type="region of interest" description="Disordered" evidence="9">
    <location>
        <begin position="157"/>
        <end position="179"/>
    </location>
</feature>
<dbReference type="GO" id="GO:0090708">
    <property type="term" value="P:specification of plant organ axis polarity"/>
    <property type="evidence" value="ECO:0007669"/>
    <property type="project" value="UniProtKB-ARBA"/>
</dbReference>
<evidence type="ECO:0000256" key="7">
    <source>
        <dbReference type="ARBA" id="ARBA00024211"/>
    </source>
</evidence>
<comment type="subcellular location">
    <subcellularLocation>
        <location evidence="1">Cell membrane</location>
        <topology evidence="1">Peripheral membrane protein</topology>
        <orientation evidence="1">Cytoplasmic side</orientation>
    </subcellularLocation>
</comment>
<dbReference type="Proteomes" id="UP000077755">
    <property type="component" value="Chromosome 8"/>
</dbReference>
<comment type="similarity">
    <text evidence="7">Belongs to the SOSEKI family.</text>
</comment>
<dbReference type="EMBL" id="CP093350">
    <property type="protein sequence ID" value="WOH12313.1"/>
    <property type="molecule type" value="Genomic_DNA"/>
</dbReference>
<proteinExistence type="inferred from homology"/>
<evidence type="ECO:0000256" key="2">
    <source>
        <dbReference type="ARBA" id="ARBA00022473"/>
    </source>
</evidence>
<dbReference type="OrthoDB" id="1280899at2759"/>
<dbReference type="KEGG" id="dcr:108199078"/>
<dbReference type="GO" id="GO:0051301">
    <property type="term" value="P:cell division"/>
    <property type="evidence" value="ECO:0007669"/>
    <property type="project" value="UniProtKB-KW"/>
</dbReference>
<reference evidence="10" key="2">
    <citation type="submission" date="2022-03" db="EMBL/GenBank/DDBJ databases">
        <title>Draft title - Genomic analysis of global carrot germplasm unveils the trajectory of domestication and the origin of high carotenoid orange carrot.</title>
        <authorList>
            <person name="Iorizzo M."/>
            <person name="Ellison S."/>
            <person name="Senalik D."/>
            <person name="Macko-Podgorni A."/>
            <person name="Grzebelus D."/>
            <person name="Bostan H."/>
            <person name="Rolling W."/>
            <person name="Curaba J."/>
            <person name="Simon P."/>
        </authorList>
    </citation>
    <scope>NUCLEOTIDE SEQUENCE</scope>
    <source>
        <tissue evidence="10">Leaf</tissue>
    </source>
</reference>
<organism evidence="10 11">
    <name type="scientific">Daucus carota subsp. sativus</name>
    <name type="common">Carrot</name>
    <dbReference type="NCBI Taxonomy" id="79200"/>
    <lineage>
        <taxon>Eukaryota</taxon>
        <taxon>Viridiplantae</taxon>
        <taxon>Streptophyta</taxon>
        <taxon>Embryophyta</taxon>
        <taxon>Tracheophyta</taxon>
        <taxon>Spermatophyta</taxon>
        <taxon>Magnoliopsida</taxon>
        <taxon>eudicotyledons</taxon>
        <taxon>Gunneridae</taxon>
        <taxon>Pentapetalae</taxon>
        <taxon>asterids</taxon>
        <taxon>campanulids</taxon>
        <taxon>Apiales</taxon>
        <taxon>Apiaceae</taxon>
        <taxon>Apioideae</taxon>
        <taxon>Scandiceae</taxon>
        <taxon>Daucinae</taxon>
        <taxon>Daucus</taxon>
        <taxon>Daucus sect. Daucus</taxon>
    </lineage>
</organism>
<keyword evidence="6" id="KW-0131">Cell cycle</keyword>
<dbReference type="GO" id="GO:0005886">
    <property type="term" value="C:plasma membrane"/>
    <property type="evidence" value="ECO:0007669"/>
    <property type="project" value="UniProtKB-SubCell"/>
</dbReference>
<gene>
    <name evidence="10" type="ORF">DCAR_0831815</name>
</gene>
<evidence type="ECO:0000313" key="11">
    <source>
        <dbReference type="Proteomes" id="UP000077755"/>
    </source>
</evidence>
<dbReference type="Pfam" id="PF06136">
    <property type="entry name" value="SOK"/>
    <property type="match status" value="1"/>
</dbReference>
<keyword evidence="2" id="KW-0217">Developmental protein</keyword>
<evidence type="ECO:0000256" key="9">
    <source>
        <dbReference type="SAM" id="MobiDB-lite"/>
    </source>
</evidence>
<protein>
    <submittedName>
        <fullName evidence="10">Uncharacterized protein</fullName>
    </submittedName>
</protein>
<evidence type="ECO:0000256" key="1">
    <source>
        <dbReference type="ARBA" id="ARBA00004413"/>
    </source>
</evidence>
<dbReference type="InterPro" id="IPR021182">
    <property type="entry name" value="SOK_magnoliopsida"/>
</dbReference>
<keyword evidence="4" id="KW-0132">Cell division</keyword>
<keyword evidence="3" id="KW-1003">Cell membrane</keyword>
<accession>A0A175YMF4</accession>
<dbReference type="PANTHER" id="PTHR31083:SF4">
    <property type="entry name" value="PROTEIN SOSEKI 4-RELATED"/>
    <property type="match status" value="1"/>
</dbReference>
<dbReference type="GO" id="GO:2000067">
    <property type="term" value="P:regulation of root morphogenesis"/>
    <property type="evidence" value="ECO:0007669"/>
    <property type="project" value="UniProtKB-ARBA"/>
</dbReference>
<dbReference type="GO" id="GO:0051258">
    <property type="term" value="P:protein polymerization"/>
    <property type="evidence" value="ECO:0007669"/>
    <property type="project" value="UniProtKB-ARBA"/>
</dbReference>
<keyword evidence="5" id="KW-0472">Membrane</keyword>
<dbReference type="InterPro" id="IPR010369">
    <property type="entry name" value="SOK"/>
</dbReference>
<dbReference type="OMA" id="NDEHRIY"/>
<evidence type="ECO:0000256" key="4">
    <source>
        <dbReference type="ARBA" id="ARBA00022618"/>
    </source>
</evidence>
<dbReference type="PIRSF" id="PIRSF031043">
    <property type="entry name" value="UCP031043"/>
    <property type="match status" value="1"/>
</dbReference>
<dbReference type="Gramene" id="KZM84904">
    <property type="protein sequence ID" value="KZM84904"/>
    <property type="gene ID" value="DCAR_027674"/>
</dbReference>
<evidence type="ECO:0000256" key="6">
    <source>
        <dbReference type="ARBA" id="ARBA00023306"/>
    </source>
</evidence>